<dbReference type="PATRIC" id="fig|931276.5.peg.3967"/>
<dbReference type="PANTHER" id="PTHR44591">
    <property type="entry name" value="STRESS RESPONSE REGULATOR PROTEIN 1"/>
    <property type="match status" value="1"/>
</dbReference>
<feature type="domain" description="Response regulatory" evidence="5">
    <location>
        <begin position="28"/>
        <end position="143"/>
    </location>
</feature>
<dbReference type="InterPro" id="IPR050595">
    <property type="entry name" value="Bact_response_regulator"/>
</dbReference>
<evidence type="ECO:0000313" key="7">
    <source>
        <dbReference type="Proteomes" id="UP000011728"/>
    </source>
</evidence>
<dbReference type="GO" id="GO:0000160">
    <property type="term" value="P:phosphorelay signal transduction system"/>
    <property type="evidence" value="ECO:0007669"/>
    <property type="project" value="InterPro"/>
</dbReference>
<comment type="function">
    <text evidence="3">May play the central regulatory role in sporulation. It may be an element of the effector pathway responsible for the activation of sporulation genes in response to nutritional stress. Spo0A may act in concert with spo0H (a sigma factor) to control the expression of some genes that are critical to the sporulation process.</text>
</comment>
<dbReference type="eggNOG" id="COG3437">
    <property type="taxonomic scope" value="Bacteria"/>
</dbReference>
<dbReference type="AlphaFoldDB" id="M1LWV2"/>
<gene>
    <name evidence="6" type="ORF">Cspa_c39330</name>
</gene>
<dbReference type="SMART" id="SM00448">
    <property type="entry name" value="REC"/>
    <property type="match status" value="1"/>
</dbReference>
<dbReference type="Proteomes" id="UP000011728">
    <property type="component" value="Chromosome"/>
</dbReference>
<organism evidence="6 7">
    <name type="scientific">Clostridium saccharoperbutylacetonicum N1-4(HMT)</name>
    <dbReference type="NCBI Taxonomy" id="931276"/>
    <lineage>
        <taxon>Bacteria</taxon>
        <taxon>Bacillati</taxon>
        <taxon>Bacillota</taxon>
        <taxon>Clostridia</taxon>
        <taxon>Eubacteriales</taxon>
        <taxon>Clostridiaceae</taxon>
        <taxon>Clostridium</taxon>
    </lineage>
</organism>
<name>M1LWV2_9CLOT</name>
<evidence type="ECO:0000256" key="2">
    <source>
        <dbReference type="ARBA" id="ARBA00022553"/>
    </source>
</evidence>
<reference evidence="6 7" key="1">
    <citation type="submission" date="2013-02" db="EMBL/GenBank/DDBJ databases">
        <title>Genome sequence of Clostridium saccharoperbutylacetonicum N1-4(HMT).</title>
        <authorList>
            <person name="Poehlein A."/>
            <person name="Daniel R."/>
        </authorList>
    </citation>
    <scope>NUCLEOTIDE SEQUENCE [LARGE SCALE GENOMIC DNA]</scope>
    <source>
        <strain evidence="7">N1-4(HMT)</strain>
    </source>
</reference>
<evidence type="ECO:0000256" key="4">
    <source>
        <dbReference type="PROSITE-ProRule" id="PRU00169"/>
    </source>
</evidence>
<keyword evidence="7" id="KW-1185">Reference proteome</keyword>
<keyword evidence="2 4" id="KW-0597">Phosphoprotein</keyword>
<accession>M1LWV2</accession>
<evidence type="ECO:0000259" key="5">
    <source>
        <dbReference type="PROSITE" id="PS50110"/>
    </source>
</evidence>
<dbReference type="STRING" id="36745.CLSAP_37100"/>
<dbReference type="Gene3D" id="3.40.50.2300">
    <property type="match status" value="1"/>
</dbReference>
<dbReference type="PROSITE" id="PS50110">
    <property type="entry name" value="RESPONSE_REGULATORY"/>
    <property type="match status" value="1"/>
</dbReference>
<dbReference type="SUPFAM" id="SSF52172">
    <property type="entry name" value="CheY-like"/>
    <property type="match status" value="1"/>
</dbReference>
<dbReference type="EMBL" id="CP004121">
    <property type="protein sequence ID" value="AGF57690.1"/>
    <property type="molecule type" value="Genomic_DNA"/>
</dbReference>
<dbReference type="HOGENOM" id="CLU_068631_0_0_9"/>
<protein>
    <recommendedName>
        <fullName evidence="1">Stage 0 sporulation protein A homolog</fullName>
    </recommendedName>
</protein>
<dbReference type="InterPro" id="IPR001789">
    <property type="entry name" value="Sig_transdc_resp-reg_receiver"/>
</dbReference>
<evidence type="ECO:0000256" key="1">
    <source>
        <dbReference type="ARBA" id="ARBA00018672"/>
    </source>
</evidence>
<dbReference type="CDD" id="cd17569">
    <property type="entry name" value="REC_HupR-like"/>
    <property type="match status" value="1"/>
</dbReference>
<proteinExistence type="predicted"/>
<evidence type="ECO:0000313" key="6">
    <source>
        <dbReference type="EMBL" id="AGF57690.1"/>
    </source>
</evidence>
<sequence>MVSISEKLRCFVNLRAYFKGGDKMKKIKVLFVDDELNVLNAIKRITLLEDFESLFSMSGEKALEEFENNEIAVIVTDMRMPKMNGLDLLEKVKEISPNTVRMVLSGYAQMSQVIATVNKVGVFKYITKPWNNEEEFLPAIHEAIKYYKLEDENEAFKIQLLEKNKLYQKMLNMNNDLIKNSQKDIAYIKAVSKIIFDIKNNMYELLRDECLRQKPFSEQIDKVFFQYLETVPSVIEVFNLNAFRDGFDELKKNNVAVIFDDQNVVNINYLGNRKVLELIFNKVLEVIAWKAKKEELLLNIKNIDTLKLNLFVKNKDAFNDIINDKEAMLILNFLDALGKIFGGKVTVVPEKFVIIMNTALKIMD</sequence>
<dbReference type="Pfam" id="PF00072">
    <property type="entry name" value="Response_reg"/>
    <property type="match status" value="1"/>
</dbReference>
<dbReference type="PANTHER" id="PTHR44591:SF19">
    <property type="entry name" value="TWO-COMPONENT RESPONSE REGULATOR-RELATED"/>
    <property type="match status" value="1"/>
</dbReference>
<dbReference type="InterPro" id="IPR011006">
    <property type="entry name" value="CheY-like_superfamily"/>
</dbReference>
<evidence type="ECO:0000256" key="3">
    <source>
        <dbReference type="ARBA" id="ARBA00024867"/>
    </source>
</evidence>
<feature type="modified residue" description="4-aspartylphosphate" evidence="4">
    <location>
        <position position="77"/>
    </location>
</feature>
<dbReference type="KEGG" id="csr:Cspa_c39330"/>